<comment type="caution">
    <text evidence="9">The sequence shown here is derived from an EMBL/GenBank/DDBJ whole genome shotgun (WGS) entry which is preliminary data.</text>
</comment>
<dbReference type="Proteomes" id="UP001461498">
    <property type="component" value="Unassembled WGS sequence"/>
</dbReference>
<feature type="domain" description="C2H2-type" evidence="8">
    <location>
        <begin position="187"/>
        <end position="214"/>
    </location>
</feature>
<keyword evidence="2" id="KW-0479">Metal-binding</keyword>
<evidence type="ECO:0000256" key="2">
    <source>
        <dbReference type="ARBA" id="ARBA00022723"/>
    </source>
</evidence>
<proteinExistence type="predicted"/>
<dbReference type="GO" id="GO:0005634">
    <property type="term" value="C:nucleus"/>
    <property type="evidence" value="ECO:0007669"/>
    <property type="project" value="UniProtKB-SubCell"/>
</dbReference>
<evidence type="ECO:0000256" key="5">
    <source>
        <dbReference type="ARBA" id="ARBA00022833"/>
    </source>
</evidence>
<keyword evidence="4 7" id="KW-0863">Zinc-finger</keyword>
<keyword evidence="10" id="KW-1185">Reference proteome</keyword>
<dbReference type="Gene3D" id="3.30.160.60">
    <property type="entry name" value="Classic Zinc Finger"/>
    <property type="match status" value="6"/>
</dbReference>
<dbReference type="InterPro" id="IPR036236">
    <property type="entry name" value="Znf_C2H2_sf"/>
</dbReference>
<dbReference type="PANTHER" id="PTHR24409:SF295">
    <property type="entry name" value="AZ2-RELATED"/>
    <property type="match status" value="1"/>
</dbReference>
<keyword evidence="6" id="KW-0539">Nucleus</keyword>
<dbReference type="InterPro" id="IPR013087">
    <property type="entry name" value="Znf_C2H2_type"/>
</dbReference>
<dbReference type="SUPFAM" id="SSF57667">
    <property type="entry name" value="beta-beta-alpha zinc fingers"/>
    <property type="match status" value="4"/>
</dbReference>
<feature type="domain" description="C2H2-type" evidence="8">
    <location>
        <begin position="349"/>
        <end position="376"/>
    </location>
</feature>
<evidence type="ECO:0000256" key="7">
    <source>
        <dbReference type="PROSITE-ProRule" id="PRU00042"/>
    </source>
</evidence>
<dbReference type="Pfam" id="PF00096">
    <property type="entry name" value="zf-C2H2"/>
    <property type="match status" value="3"/>
</dbReference>
<dbReference type="PANTHER" id="PTHR24409">
    <property type="entry name" value="ZINC FINGER PROTEIN 142"/>
    <property type="match status" value="1"/>
</dbReference>
<reference evidence="9 10" key="1">
    <citation type="submission" date="2022-12" db="EMBL/GenBank/DDBJ databases">
        <title>Chromosome-level genome assembly of true bugs.</title>
        <authorList>
            <person name="Ma L."/>
            <person name="Li H."/>
        </authorList>
    </citation>
    <scope>NUCLEOTIDE SEQUENCE [LARGE SCALE GENOMIC DNA]</scope>
    <source>
        <strain evidence="9">Lab_2022b</strain>
    </source>
</reference>
<dbReference type="AlphaFoldDB" id="A0AAW1DLS4"/>
<dbReference type="PROSITE" id="PS50157">
    <property type="entry name" value="ZINC_FINGER_C2H2_2"/>
    <property type="match status" value="8"/>
</dbReference>
<dbReference type="GO" id="GO:0000977">
    <property type="term" value="F:RNA polymerase II transcription regulatory region sequence-specific DNA binding"/>
    <property type="evidence" value="ECO:0007669"/>
    <property type="project" value="TreeGrafter"/>
</dbReference>
<protein>
    <recommendedName>
        <fullName evidence="8">C2H2-type domain-containing protein</fullName>
    </recommendedName>
</protein>
<keyword evidence="3" id="KW-0677">Repeat</keyword>
<organism evidence="9 10">
    <name type="scientific">Rhynocoris fuscipes</name>
    <dbReference type="NCBI Taxonomy" id="488301"/>
    <lineage>
        <taxon>Eukaryota</taxon>
        <taxon>Metazoa</taxon>
        <taxon>Ecdysozoa</taxon>
        <taxon>Arthropoda</taxon>
        <taxon>Hexapoda</taxon>
        <taxon>Insecta</taxon>
        <taxon>Pterygota</taxon>
        <taxon>Neoptera</taxon>
        <taxon>Paraneoptera</taxon>
        <taxon>Hemiptera</taxon>
        <taxon>Heteroptera</taxon>
        <taxon>Panheteroptera</taxon>
        <taxon>Cimicomorpha</taxon>
        <taxon>Reduviidae</taxon>
        <taxon>Harpactorinae</taxon>
        <taxon>Harpactorini</taxon>
        <taxon>Rhynocoris</taxon>
    </lineage>
</organism>
<dbReference type="GO" id="GO:0000981">
    <property type="term" value="F:DNA-binding transcription factor activity, RNA polymerase II-specific"/>
    <property type="evidence" value="ECO:0007669"/>
    <property type="project" value="TreeGrafter"/>
</dbReference>
<feature type="domain" description="C2H2-type" evidence="8">
    <location>
        <begin position="235"/>
        <end position="262"/>
    </location>
</feature>
<name>A0AAW1DLS4_9HEMI</name>
<keyword evidence="5" id="KW-0862">Zinc</keyword>
<evidence type="ECO:0000256" key="6">
    <source>
        <dbReference type="ARBA" id="ARBA00023242"/>
    </source>
</evidence>
<sequence length="377" mass="43237">MKMNEEIDLNICDVLCSWNKLSSNDNSRKLVKVNVEDFPSGELENNSVLSEKIAEDISAGERKPLNNKAKTFTCSTCYKNLSSRNSLRIHLKIHSGDKNYCCEHCGKLFAHNATLIGHLTKFHNINVDTAHTCTLCNKIFCRKNALKIHMAIHVGFKPFSCSICSKSFSQKITRDIHALTHTGKYDYSCSDCPRKFSTLYKLNYHKKSHNLHEDYHLKNDSLSVCNQESENLPEYHCLLCLEQFTNKDDLDRHCDSHSSNLEKVNDEEHYKNSSFQSVKLTDPLGCIESGITDKNEKQVDGSGTLSLNNEVSASKKKFTCNFCGFIFPERRSLLHHIKMRHAVIPSVRHNCFICHKSFSQKSKLNFHMKRHTEVRDL</sequence>
<comment type="subcellular location">
    <subcellularLocation>
        <location evidence="1">Nucleus</location>
    </subcellularLocation>
</comment>
<dbReference type="EMBL" id="JAPXFL010000001">
    <property type="protein sequence ID" value="KAK9511956.1"/>
    <property type="molecule type" value="Genomic_DNA"/>
</dbReference>
<evidence type="ECO:0000313" key="9">
    <source>
        <dbReference type="EMBL" id="KAK9511956.1"/>
    </source>
</evidence>
<evidence type="ECO:0000313" key="10">
    <source>
        <dbReference type="Proteomes" id="UP001461498"/>
    </source>
</evidence>
<feature type="domain" description="C2H2-type" evidence="8">
    <location>
        <begin position="318"/>
        <end position="342"/>
    </location>
</feature>
<feature type="domain" description="C2H2-type" evidence="8">
    <location>
        <begin position="159"/>
        <end position="186"/>
    </location>
</feature>
<evidence type="ECO:0000256" key="3">
    <source>
        <dbReference type="ARBA" id="ARBA00022737"/>
    </source>
</evidence>
<gene>
    <name evidence="9" type="ORF">O3M35_000512</name>
</gene>
<dbReference type="SMART" id="SM00355">
    <property type="entry name" value="ZnF_C2H2"/>
    <property type="match status" value="8"/>
</dbReference>
<evidence type="ECO:0000256" key="4">
    <source>
        <dbReference type="ARBA" id="ARBA00022771"/>
    </source>
</evidence>
<dbReference type="GO" id="GO:0008270">
    <property type="term" value="F:zinc ion binding"/>
    <property type="evidence" value="ECO:0007669"/>
    <property type="project" value="UniProtKB-KW"/>
</dbReference>
<dbReference type="FunFam" id="3.30.160.60:FF:000145">
    <property type="entry name" value="Zinc finger protein 574"/>
    <property type="match status" value="1"/>
</dbReference>
<accession>A0AAW1DLS4</accession>
<feature type="domain" description="C2H2-type" evidence="8">
    <location>
        <begin position="100"/>
        <end position="123"/>
    </location>
</feature>
<feature type="domain" description="C2H2-type" evidence="8">
    <location>
        <begin position="72"/>
        <end position="99"/>
    </location>
</feature>
<dbReference type="PROSITE" id="PS00028">
    <property type="entry name" value="ZINC_FINGER_C2H2_1"/>
    <property type="match status" value="8"/>
</dbReference>
<evidence type="ECO:0000256" key="1">
    <source>
        <dbReference type="ARBA" id="ARBA00004123"/>
    </source>
</evidence>
<evidence type="ECO:0000259" key="8">
    <source>
        <dbReference type="PROSITE" id="PS50157"/>
    </source>
</evidence>
<feature type="domain" description="C2H2-type" evidence="8">
    <location>
        <begin position="131"/>
        <end position="158"/>
    </location>
</feature>